<evidence type="ECO:0000313" key="2">
    <source>
        <dbReference type="EMBL" id="ECC3917282.1"/>
    </source>
</evidence>
<accession>A0A2I5HKW2</accession>
<reference evidence="3" key="4">
    <citation type="submission" date="2019-10" db="EMBL/GenBank/DDBJ databases">
        <authorList>
            <consortium name="NCBI Pathogen Detection Project"/>
        </authorList>
    </citation>
    <scope>NUCLEOTIDE SEQUENCE</scope>
    <source>
        <strain evidence="3">Salmonella enterica</strain>
    </source>
</reference>
<dbReference type="NCBIfam" id="TIGR01414">
    <property type="entry name" value="autotrans_barl"/>
    <property type="match status" value="1"/>
</dbReference>
<sequence>MTDLIIPVRDVSEPGGCERRLRFYEQACRQGLSHHESMVRVSTVHGGGTRIASQAHTSAPQYSWLKNQVKGDDLAVWQGREQNGDSLFIRPHAQVTRMGMKADEHRDAFGTQVHQQGDGNVFSWV</sequence>
<dbReference type="EMBL" id="AAIBIC010000054">
    <property type="protein sequence ID" value="ECC3917282.1"/>
    <property type="molecule type" value="Genomic_DNA"/>
</dbReference>
<dbReference type="AlphaFoldDB" id="A0A2I5HKW2"/>
<gene>
    <name evidence="1" type="ORF">CNQ75_17735</name>
    <name evidence="2" type="ORF">CTQ69_25675</name>
    <name evidence="3" type="ORF">GB480_15075</name>
</gene>
<evidence type="ECO:0000313" key="1">
    <source>
        <dbReference type="EMBL" id="ATW56195.1"/>
    </source>
</evidence>
<dbReference type="EMBL" id="CP023345">
    <property type="protein sequence ID" value="ATW56195.1"/>
    <property type="molecule type" value="Genomic_DNA"/>
</dbReference>
<reference evidence="2" key="3">
    <citation type="submission" date="2018-08" db="EMBL/GenBank/DDBJ databases">
        <authorList>
            <person name="Ashton P.M."/>
            <person name="Dallman T."/>
            <person name="Nair S."/>
            <person name="De Pinna E."/>
            <person name="Peters T."/>
            <person name="Grant K."/>
        </authorList>
    </citation>
    <scope>NUCLEOTIDE SEQUENCE [LARGE SCALE GENOMIC DNA]</scope>
    <source>
        <strain evidence="2">294779</strain>
    </source>
</reference>
<evidence type="ECO:0000313" key="4">
    <source>
        <dbReference type="Proteomes" id="UP000230639"/>
    </source>
</evidence>
<reference evidence="1 4" key="1">
    <citation type="submission" date="2017-09" db="EMBL/GenBank/DDBJ databases">
        <title>Complete genome of Salmonella enterica subsp. diarizonae isolated from stool of a patient with bacterial enteropathy.</title>
        <authorList>
            <person name="Zhou J."/>
            <person name="Chen Q."/>
            <person name="Guo L."/>
            <person name="Fan J."/>
        </authorList>
    </citation>
    <scope>NUCLEOTIDE SEQUENCE [LARGE SCALE GENOMIC DNA]</scope>
    <source>
        <strain evidence="1 4">HZS154</strain>
    </source>
</reference>
<evidence type="ECO:0000313" key="3">
    <source>
        <dbReference type="EMBL" id="HAB6340225.1"/>
    </source>
</evidence>
<dbReference type="Proteomes" id="UP000230639">
    <property type="component" value="Chromosome"/>
</dbReference>
<proteinExistence type="predicted"/>
<dbReference type="GO" id="GO:0019867">
    <property type="term" value="C:outer membrane"/>
    <property type="evidence" value="ECO:0007669"/>
    <property type="project" value="InterPro"/>
</dbReference>
<dbReference type="Proteomes" id="UP000839735">
    <property type="component" value="Unassembled WGS sequence"/>
</dbReference>
<organism evidence="1 4">
    <name type="scientific">Salmonella diarizonae</name>
    <dbReference type="NCBI Taxonomy" id="59204"/>
    <lineage>
        <taxon>Bacteria</taxon>
        <taxon>Pseudomonadati</taxon>
        <taxon>Pseudomonadota</taxon>
        <taxon>Gammaproteobacteria</taxon>
        <taxon>Enterobacterales</taxon>
        <taxon>Enterobacteriaceae</taxon>
        <taxon>Salmonella</taxon>
    </lineage>
</organism>
<protein>
    <submittedName>
        <fullName evidence="2">Autotransporter outer membrane beta-barrel domain-containing protein</fullName>
    </submittedName>
</protein>
<reference evidence="3" key="2">
    <citation type="journal article" date="2018" name="Genome Biol.">
        <title>SKESA: strategic k-mer extension for scrupulous assemblies.</title>
        <authorList>
            <person name="Souvorov A."/>
            <person name="Agarwala R."/>
            <person name="Lipman D.J."/>
        </authorList>
    </citation>
    <scope>NUCLEOTIDE SEQUENCE</scope>
    <source>
        <strain evidence="3">Salmonella enterica</strain>
    </source>
</reference>
<dbReference type="EMBL" id="DAAHJH010000013">
    <property type="protein sequence ID" value="HAB6340225.1"/>
    <property type="molecule type" value="Genomic_DNA"/>
</dbReference>
<dbReference type="InterPro" id="IPR006315">
    <property type="entry name" value="OM_autotransptr_brl_dom"/>
</dbReference>
<name>A0A2I5HKW2_SALDZ</name>